<evidence type="ECO:0000256" key="12">
    <source>
        <dbReference type="SAM" id="SignalP"/>
    </source>
</evidence>
<evidence type="ECO:0000313" key="15">
    <source>
        <dbReference type="Proteomes" id="UP000769766"/>
    </source>
</evidence>
<evidence type="ECO:0000256" key="8">
    <source>
        <dbReference type="ARBA" id="ARBA00023065"/>
    </source>
</evidence>
<keyword evidence="11" id="KW-1003">Cell membrane</keyword>
<evidence type="ECO:0000256" key="1">
    <source>
        <dbReference type="ARBA" id="ARBA00004141"/>
    </source>
</evidence>
<keyword evidence="10 11" id="KW-0472">Membrane</keyword>
<dbReference type="GO" id="GO:0033177">
    <property type="term" value="C:proton-transporting two-sector ATPase complex, proton-transporting domain"/>
    <property type="evidence" value="ECO:0007669"/>
    <property type="project" value="InterPro"/>
</dbReference>
<evidence type="ECO:0000256" key="5">
    <source>
        <dbReference type="ARBA" id="ARBA00022692"/>
    </source>
</evidence>
<dbReference type="Proteomes" id="UP000769766">
    <property type="component" value="Unassembled WGS sequence"/>
</dbReference>
<evidence type="ECO:0000256" key="4">
    <source>
        <dbReference type="ARBA" id="ARBA00022547"/>
    </source>
</evidence>
<feature type="domain" description="V-ATPase proteolipid subunit C-like" evidence="13">
    <location>
        <begin position="42"/>
        <end position="105"/>
    </location>
</feature>
<evidence type="ECO:0000256" key="9">
    <source>
        <dbReference type="ARBA" id="ARBA00023121"/>
    </source>
</evidence>
<evidence type="ECO:0000259" key="13">
    <source>
        <dbReference type="Pfam" id="PF00137"/>
    </source>
</evidence>
<sequence>MIKKVTAVWFLLGVLSCVFAPFALAQEAVAGDTSLVKFGLALGAGIGLAIAALGGAIGQGRTASAALEGIARNPGAADRMFVPMIIGLALIESLVLYTFIIAIFLQGKI</sequence>
<comment type="subcellular location">
    <subcellularLocation>
        <location evidence="11">Cell membrane</location>
        <topology evidence="11">Multi-pass membrane protein</topology>
    </subcellularLocation>
    <subcellularLocation>
        <location evidence="1">Membrane</location>
        <topology evidence="1">Multi-pass membrane protein</topology>
    </subcellularLocation>
</comment>
<keyword evidence="4 11" id="KW-0138">CF(0)</keyword>
<feature type="transmembrane region" description="Helical" evidence="11">
    <location>
        <begin position="80"/>
        <end position="105"/>
    </location>
</feature>
<feature type="transmembrane region" description="Helical" evidence="11">
    <location>
        <begin position="35"/>
        <end position="59"/>
    </location>
</feature>
<dbReference type="InterPro" id="IPR035921">
    <property type="entry name" value="F/V-ATP_Csub_sf"/>
</dbReference>
<keyword evidence="5 11" id="KW-0812">Transmembrane</keyword>
<dbReference type="GO" id="GO:0046933">
    <property type="term" value="F:proton-transporting ATP synthase activity, rotational mechanism"/>
    <property type="evidence" value="ECO:0007669"/>
    <property type="project" value="UniProtKB-UniRule"/>
</dbReference>
<evidence type="ECO:0000313" key="14">
    <source>
        <dbReference type="EMBL" id="MBI2875762.1"/>
    </source>
</evidence>
<dbReference type="PROSITE" id="PS51257">
    <property type="entry name" value="PROKAR_LIPOPROTEIN"/>
    <property type="match status" value="1"/>
</dbReference>
<evidence type="ECO:0000256" key="3">
    <source>
        <dbReference type="ARBA" id="ARBA00022448"/>
    </source>
</evidence>
<keyword evidence="3 11" id="KW-0813">Transport</keyword>
<feature type="site" description="Reversibly protonated during proton transport" evidence="11">
    <location>
        <position position="92"/>
    </location>
</feature>
<keyword evidence="7 11" id="KW-1133">Transmembrane helix</keyword>
<dbReference type="HAMAP" id="MF_01396">
    <property type="entry name" value="ATP_synth_c_bact"/>
    <property type="match status" value="1"/>
</dbReference>
<evidence type="ECO:0000256" key="10">
    <source>
        <dbReference type="ARBA" id="ARBA00023136"/>
    </source>
</evidence>
<comment type="caution">
    <text evidence="14">The sequence shown here is derived from an EMBL/GenBank/DDBJ whole genome shotgun (WGS) entry which is preliminary data.</text>
</comment>
<comment type="function">
    <text evidence="11">Key component of the F(0) channel; it plays a direct role in translocation across the membrane. A homomeric c-ring of between 10-14 subunits forms the central stalk rotor element with the F(1) delta and epsilon subunits.</text>
</comment>
<accession>A0A932CM81</accession>
<dbReference type="SUPFAM" id="SSF81333">
    <property type="entry name" value="F1F0 ATP synthase subunit C"/>
    <property type="match status" value="1"/>
</dbReference>
<keyword evidence="11" id="KW-0066">ATP synthesis</keyword>
<dbReference type="GO" id="GO:0008289">
    <property type="term" value="F:lipid binding"/>
    <property type="evidence" value="ECO:0007669"/>
    <property type="project" value="UniProtKB-KW"/>
</dbReference>
<evidence type="ECO:0000256" key="11">
    <source>
        <dbReference type="HAMAP-Rule" id="MF_01396"/>
    </source>
</evidence>
<evidence type="ECO:0000256" key="7">
    <source>
        <dbReference type="ARBA" id="ARBA00022989"/>
    </source>
</evidence>
<comment type="function">
    <text evidence="11">F(1)F(0) ATP synthase produces ATP from ADP in the presence of a proton or sodium gradient. F-type ATPases consist of two structural domains, F(1) containing the extramembraneous catalytic core and F(0) containing the membrane proton channel, linked together by a central stalk and a peripheral stalk. During catalysis, ATP synthesis in the catalytic domain of F(1) is coupled via a rotary mechanism of the central stalk subunits to proton translocation.</text>
</comment>
<dbReference type="Pfam" id="PF00137">
    <property type="entry name" value="ATP-synt_C"/>
    <property type="match status" value="1"/>
</dbReference>
<name>A0A932CM81_UNCTE</name>
<dbReference type="GO" id="GO:0005886">
    <property type="term" value="C:plasma membrane"/>
    <property type="evidence" value="ECO:0007669"/>
    <property type="project" value="UniProtKB-SubCell"/>
</dbReference>
<dbReference type="InterPro" id="IPR002379">
    <property type="entry name" value="ATPase_proteolipid_c-like_dom"/>
</dbReference>
<dbReference type="InterPro" id="IPR038662">
    <property type="entry name" value="ATP_synth_F0_csu_sf"/>
</dbReference>
<keyword evidence="12" id="KW-0732">Signal</keyword>
<reference evidence="14" key="1">
    <citation type="submission" date="2020-07" db="EMBL/GenBank/DDBJ databases">
        <title>Huge and variable diversity of episymbiotic CPR bacteria and DPANN archaea in groundwater ecosystems.</title>
        <authorList>
            <person name="He C.Y."/>
            <person name="Keren R."/>
            <person name="Whittaker M."/>
            <person name="Farag I.F."/>
            <person name="Doudna J."/>
            <person name="Cate J.H.D."/>
            <person name="Banfield J.F."/>
        </authorList>
    </citation>
    <scope>NUCLEOTIDE SEQUENCE</scope>
    <source>
        <strain evidence="14">NC_groundwater_672_Ag_B-0.1um_62_36</strain>
    </source>
</reference>
<feature type="signal peptide" evidence="12">
    <location>
        <begin position="1"/>
        <end position="25"/>
    </location>
</feature>
<keyword evidence="9 11" id="KW-0446">Lipid-binding</keyword>
<dbReference type="GO" id="GO:0045259">
    <property type="term" value="C:proton-transporting ATP synthase complex"/>
    <property type="evidence" value="ECO:0007669"/>
    <property type="project" value="UniProtKB-KW"/>
</dbReference>
<dbReference type="Gene3D" id="1.20.20.10">
    <property type="entry name" value="F1F0 ATP synthase subunit C"/>
    <property type="match status" value="1"/>
</dbReference>
<evidence type="ECO:0000256" key="6">
    <source>
        <dbReference type="ARBA" id="ARBA00022781"/>
    </source>
</evidence>
<dbReference type="InterPro" id="IPR020537">
    <property type="entry name" value="ATP_synth_F0_csu_DDCD_BS"/>
</dbReference>
<dbReference type="PRINTS" id="PR00124">
    <property type="entry name" value="ATPASEC"/>
</dbReference>
<dbReference type="EMBL" id="JACPRF010000078">
    <property type="protein sequence ID" value="MBI2875762.1"/>
    <property type="molecule type" value="Genomic_DNA"/>
</dbReference>
<protein>
    <recommendedName>
        <fullName evidence="11">ATP synthase subunit c</fullName>
    </recommendedName>
    <alternativeName>
        <fullName evidence="11">ATP synthase F(0) sector subunit c</fullName>
    </alternativeName>
    <alternativeName>
        <fullName evidence="11">F-type ATPase subunit c</fullName>
        <shortName evidence="11">F-ATPase subunit c</shortName>
    </alternativeName>
    <alternativeName>
        <fullName evidence="11">Lipid-binding protein</fullName>
    </alternativeName>
</protein>
<dbReference type="InterPro" id="IPR000454">
    <property type="entry name" value="ATP_synth_F0_csu"/>
</dbReference>
<comment type="similarity">
    <text evidence="2 11">Belongs to the ATPase C chain family.</text>
</comment>
<dbReference type="AlphaFoldDB" id="A0A932CM81"/>
<dbReference type="PROSITE" id="PS00605">
    <property type="entry name" value="ATPASE_C"/>
    <property type="match status" value="1"/>
</dbReference>
<keyword evidence="8 11" id="KW-0406">Ion transport</keyword>
<organism evidence="14 15">
    <name type="scientific">Tectimicrobiota bacterium</name>
    <dbReference type="NCBI Taxonomy" id="2528274"/>
    <lineage>
        <taxon>Bacteria</taxon>
        <taxon>Pseudomonadati</taxon>
        <taxon>Nitrospinota/Tectimicrobiota group</taxon>
        <taxon>Candidatus Tectimicrobiota</taxon>
    </lineage>
</organism>
<feature type="chain" id="PRO_5037255748" description="ATP synthase subunit c" evidence="12">
    <location>
        <begin position="26"/>
        <end position="109"/>
    </location>
</feature>
<dbReference type="CDD" id="cd18121">
    <property type="entry name" value="ATP-synt_Fo_c"/>
    <property type="match status" value="1"/>
</dbReference>
<evidence type="ECO:0000256" key="2">
    <source>
        <dbReference type="ARBA" id="ARBA00006704"/>
    </source>
</evidence>
<proteinExistence type="inferred from homology"/>
<keyword evidence="6 11" id="KW-0375">Hydrogen ion transport</keyword>
<gene>
    <name evidence="11" type="primary">atpE</name>
    <name evidence="14" type="ORF">HYY20_02650</name>
</gene>